<sequence>MAGHRAQGLGFIHASASGGGRGSGGSALAAARGGRKRFERVPRAAGGTAPLPLGEVGAAVATDESLFIAGHGQLPSGQGARG</sequence>
<dbReference type="EMBL" id="LVJN01000020">
    <property type="protein sequence ID" value="OSM01444.1"/>
    <property type="molecule type" value="Genomic_DNA"/>
</dbReference>
<reference evidence="2 3" key="1">
    <citation type="journal article" date="2016" name="BMC Genomics">
        <title>Combined genomic and structural analyses of a cultured magnetotactic bacterium reveals its niche adaptation to a dynamic environment.</title>
        <authorList>
            <person name="Araujo A.C."/>
            <person name="Morillo V."/>
            <person name="Cypriano J."/>
            <person name="Teixeira L.C."/>
            <person name="Leao P."/>
            <person name="Lyra S."/>
            <person name="Almeida L.G."/>
            <person name="Bazylinski D.A."/>
            <person name="Vasconcellos A.T."/>
            <person name="Abreu F."/>
            <person name="Lins U."/>
        </authorList>
    </citation>
    <scope>NUCLEOTIDE SEQUENCE [LARGE SCALE GENOMIC DNA]</scope>
    <source>
        <strain evidence="2 3">IT-1</strain>
    </source>
</reference>
<keyword evidence="3" id="KW-1185">Reference proteome</keyword>
<dbReference type="Proteomes" id="UP000194003">
    <property type="component" value="Unassembled WGS sequence"/>
</dbReference>
<evidence type="ECO:0000313" key="3">
    <source>
        <dbReference type="Proteomes" id="UP000194003"/>
    </source>
</evidence>
<evidence type="ECO:0000313" key="2">
    <source>
        <dbReference type="EMBL" id="OSM01444.1"/>
    </source>
</evidence>
<feature type="region of interest" description="Disordered" evidence="1">
    <location>
        <begin position="13"/>
        <end position="35"/>
    </location>
</feature>
<accession>A0A1Y2K2N1</accession>
<comment type="caution">
    <text evidence="2">The sequence shown here is derived from an EMBL/GenBank/DDBJ whole genome shotgun (WGS) entry which is preliminary data.</text>
</comment>
<protein>
    <submittedName>
        <fullName evidence="2">Uncharacterized protein</fullName>
    </submittedName>
</protein>
<name>A0A1Y2K2N1_9PROT</name>
<dbReference type="AlphaFoldDB" id="A0A1Y2K2N1"/>
<organism evidence="2 3">
    <name type="scientific">Magnetofaba australis IT-1</name>
    <dbReference type="NCBI Taxonomy" id="1434232"/>
    <lineage>
        <taxon>Bacteria</taxon>
        <taxon>Pseudomonadati</taxon>
        <taxon>Pseudomonadota</taxon>
        <taxon>Magnetococcia</taxon>
        <taxon>Magnetococcales</taxon>
        <taxon>Magnetococcaceae</taxon>
        <taxon>Magnetofaba</taxon>
    </lineage>
</organism>
<evidence type="ECO:0000256" key="1">
    <source>
        <dbReference type="SAM" id="MobiDB-lite"/>
    </source>
</evidence>
<proteinExistence type="predicted"/>
<gene>
    <name evidence="2" type="ORF">MAIT1_01407</name>
</gene>